<dbReference type="PROSITE" id="PS51677">
    <property type="entry name" value="NODB"/>
    <property type="match status" value="1"/>
</dbReference>
<evidence type="ECO:0000256" key="1">
    <source>
        <dbReference type="ARBA" id="ARBA00001941"/>
    </source>
</evidence>
<evidence type="ECO:0000256" key="13">
    <source>
        <dbReference type="ARBA" id="ARBA00048494"/>
    </source>
</evidence>
<feature type="compositionally biased region" description="Polar residues" evidence="14">
    <location>
        <begin position="357"/>
        <end position="368"/>
    </location>
</feature>
<dbReference type="GO" id="GO:0005886">
    <property type="term" value="C:plasma membrane"/>
    <property type="evidence" value="ECO:0007669"/>
    <property type="project" value="UniProtKB-SubCell"/>
</dbReference>
<keyword evidence="18" id="KW-1185">Reference proteome</keyword>
<feature type="signal peptide" evidence="15">
    <location>
        <begin position="1"/>
        <end position="35"/>
    </location>
</feature>
<dbReference type="GO" id="GO:0004099">
    <property type="term" value="F:chitin deacetylase activity"/>
    <property type="evidence" value="ECO:0007669"/>
    <property type="project" value="UniProtKB-EC"/>
</dbReference>
<evidence type="ECO:0000256" key="6">
    <source>
        <dbReference type="ARBA" id="ARBA00023136"/>
    </source>
</evidence>
<feature type="compositionally biased region" description="Low complexity" evidence="14">
    <location>
        <begin position="379"/>
        <end position="411"/>
    </location>
</feature>
<keyword evidence="4" id="KW-0325">Glycoprotein</keyword>
<evidence type="ECO:0000256" key="8">
    <source>
        <dbReference type="ARBA" id="ARBA00023285"/>
    </source>
</evidence>
<dbReference type="Gene3D" id="3.20.20.370">
    <property type="entry name" value="Glycoside hydrolase/deacetylase"/>
    <property type="match status" value="1"/>
</dbReference>
<comment type="subcellular location">
    <subcellularLocation>
        <location evidence="2">Cell membrane</location>
        <topology evidence="2">Lipid-anchor</topology>
        <topology evidence="2">GPI-anchor</topology>
    </subcellularLocation>
</comment>
<keyword evidence="10" id="KW-0961">Cell wall biogenesis/degradation</keyword>
<keyword evidence="7" id="KW-0119">Carbohydrate metabolism</keyword>
<keyword evidence="3" id="KW-1003">Cell membrane</keyword>
<dbReference type="GO" id="GO:0006032">
    <property type="term" value="P:chitin catabolic process"/>
    <property type="evidence" value="ECO:0007669"/>
    <property type="project" value="UniProtKB-KW"/>
</dbReference>
<dbReference type="InterPro" id="IPR011330">
    <property type="entry name" value="Glyco_hydro/deAcase_b/a-brl"/>
</dbReference>
<dbReference type="AlphaFoldDB" id="A0AAD4MB08"/>
<sequence>MFPSAASSLAGFLTLTLTLTLTLIVIISVPSQVSAAIIPSHDRNSHDHVSQDPLPDRCRQVATPTDPSSFPQVGTPAWAAAYPSFSPDSNAMPQPWKDALNTAIQAGKIPNFPPSVQNAPGTSPSYPSLNPSSPQVCSATSGCRIAGQVWDPPQGVLALSFDDGPLPPSDKLYAFLQQNQVKATHFFIGVNIIQNWKEFNLAFQTNQDDIAVHTWTHPYMTTLSNADVVAQLGWTLQVIYNSTGGRLARFWRPPYGDTDARVTAIAKEVFGLTTVVWNRDTADWTLGLPGGTSPQAIQANFQNWLSGPRTPGLMILEHELSPGSVQAFMTAFPLIKQSNWTIKSVAELDGQGAYQNVENATGQPTPVSITAGGNGGAGLISPTSSSSSSTQSRLSITSSSSQTSSSASAAPNNGVKKSSGTPRLHASHLTLSAYALALTVTLCLI</sequence>
<evidence type="ECO:0000256" key="5">
    <source>
        <dbReference type="ARBA" id="ARBA00023024"/>
    </source>
</evidence>
<dbReference type="InterPro" id="IPR050248">
    <property type="entry name" value="Polysacc_deacetylase_ArnD"/>
</dbReference>
<keyword evidence="8" id="KW-0170">Cobalt</keyword>
<evidence type="ECO:0000256" key="15">
    <source>
        <dbReference type="SAM" id="SignalP"/>
    </source>
</evidence>
<evidence type="ECO:0000256" key="14">
    <source>
        <dbReference type="SAM" id="MobiDB-lite"/>
    </source>
</evidence>
<proteinExistence type="predicted"/>
<keyword evidence="4" id="KW-0336">GPI-anchor</keyword>
<accession>A0AAD4MB08</accession>
<evidence type="ECO:0000313" key="18">
    <source>
        <dbReference type="Proteomes" id="UP001203297"/>
    </source>
</evidence>
<evidence type="ECO:0000256" key="7">
    <source>
        <dbReference type="ARBA" id="ARBA00023277"/>
    </source>
</evidence>
<organism evidence="17 18">
    <name type="scientific">Multifurca ochricompacta</name>
    <dbReference type="NCBI Taxonomy" id="376703"/>
    <lineage>
        <taxon>Eukaryota</taxon>
        <taxon>Fungi</taxon>
        <taxon>Dikarya</taxon>
        <taxon>Basidiomycota</taxon>
        <taxon>Agaricomycotina</taxon>
        <taxon>Agaricomycetes</taxon>
        <taxon>Russulales</taxon>
        <taxon>Russulaceae</taxon>
        <taxon>Multifurca</taxon>
    </lineage>
</organism>
<comment type="cofactor">
    <cofactor evidence="1">
        <name>Co(2+)</name>
        <dbReference type="ChEBI" id="CHEBI:48828"/>
    </cofactor>
</comment>
<dbReference type="EC" id="3.5.1.41" evidence="12"/>
<protein>
    <recommendedName>
        <fullName evidence="12">chitin deacetylase</fullName>
        <ecNumber evidence="12">3.5.1.41</ecNumber>
    </recommendedName>
</protein>
<evidence type="ECO:0000259" key="16">
    <source>
        <dbReference type="PROSITE" id="PS51677"/>
    </source>
</evidence>
<comment type="caution">
    <text evidence="17">The sequence shown here is derived from an EMBL/GenBank/DDBJ whole genome shotgun (WGS) entry which is preliminary data.</text>
</comment>
<dbReference type="GO" id="GO:0098552">
    <property type="term" value="C:side of membrane"/>
    <property type="evidence" value="ECO:0007669"/>
    <property type="project" value="UniProtKB-KW"/>
</dbReference>
<evidence type="ECO:0000256" key="4">
    <source>
        <dbReference type="ARBA" id="ARBA00022622"/>
    </source>
</evidence>
<keyword evidence="11" id="KW-0624">Polysaccharide degradation</keyword>
<feature type="domain" description="NodB homology" evidence="16">
    <location>
        <begin position="155"/>
        <end position="343"/>
    </location>
</feature>
<dbReference type="EMBL" id="WTXG01000002">
    <property type="protein sequence ID" value="KAI0307086.1"/>
    <property type="molecule type" value="Genomic_DNA"/>
</dbReference>
<dbReference type="GO" id="GO:0009272">
    <property type="term" value="P:fungal-type cell wall biogenesis"/>
    <property type="evidence" value="ECO:0007669"/>
    <property type="project" value="UniProtKB-ARBA"/>
</dbReference>
<dbReference type="Pfam" id="PF01522">
    <property type="entry name" value="Polysacc_deac_1"/>
    <property type="match status" value="1"/>
</dbReference>
<dbReference type="InterPro" id="IPR002509">
    <property type="entry name" value="NODB_dom"/>
</dbReference>
<dbReference type="PANTHER" id="PTHR10587:SF135">
    <property type="entry name" value="CHITIN DEACETYLASE 3"/>
    <property type="match status" value="1"/>
</dbReference>
<dbReference type="SUPFAM" id="SSF88713">
    <property type="entry name" value="Glycoside hydrolase/deacetylase"/>
    <property type="match status" value="1"/>
</dbReference>
<keyword evidence="6" id="KW-0472">Membrane</keyword>
<dbReference type="GO" id="GO:0000272">
    <property type="term" value="P:polysaccharide catabolic process"/>
    <property type="evidence" value="ECO:0007669"/>
    <property type="project" value="UniProtKB-KW"/>
</dbReference>
<evidence type="ECO:0000256" key="11">
    <source>
        <dbReference type="ARBA" id="ARBA00023326"/>
    </source>
</evidence>
<name>A0AAD4MB08_9AGAM</name>
<dbReference type="GO" id="GO:0071555">
    <property type="term" value="P:cell wall organization"/>
    <property type="evidence" value="ECO:0007669"/>
    <property type="project" value="UniProtKB-KW"/>
</dbReference>
<evidence type="ECO:0000313" key="17">
    <source>
        <dbReference type="EMBL" id="KAI0307086.1"/>
    </source>
</evidence>
<evidence type="ECO:0000256" key="10">
    <source>
        <dbReference type="ARBA" id="ARBA00023316"/>
    </source>
</evidence>
<feature type="region of interest" description="Disordered" evidence="14">
    <location>
        <begin position="357"/>
        <end position="422"/>
    </location>
</feature>
<evidence type="ECO:0000256" key="3">
    <source>
        <dbReference type="ARBA" id="ARBA00022475"/>
    </source>
</evidence>
<dbReference type="PANTHER" id="PTHR10587">
    <property type="entry name" value="GLYCOSYL TRANSFERASE-RELATED"/>
    <property type="match status" value="1"/>
</dbReference>
<keyword evidence="5" id="KW-0146">Chitin degradation</keyword>
<evidence type="ECO:0000256" key="9">
    <source>
        <dbReference type="ARBA" id="ARBA00023288"/>
    </source>
</evidence>
<comment type="catalytic activity">
    <reaction evidence="13">
        <text>[(1-&gt;4)-N-acetyl-beta-D-glucosaminyl](n) + n H2O = chitosan + n acetate</text>
        <dbReference type="Rhea" id="RHEA:10464"/>
        <dbReference type="Rhea" id="RHEA-COMP:9593"/>
        <dbReference type="Rhea" id="RHEA-COMP:9597"/>
        <dbReference type="ChEBI" id="CHEBI:15377"/>
        <dbReference type="ChEBI" id="CHEBI:17029"/>
        <dbReference type="ChEBI" id="CHEBI:30089"/>
        <dbReference type="ChEBI" id="CHEBI:57704"/>
        <dbReference type="EC" id="3.5.1.41"/>
    </reaction>
    <physiologicalReaction direction="left-to-right" evidence="13">
        <dbReference type="Rhea" id="RHEA:10465"/>
    </physiologicalReaction>
</comment>
<feature type="chain" id="PRO_5042107271" description="chitin deacetylase" evidence="15">
    <location>
        <begin position="36"/>
        <end position="445"/>
    </location>
</feature>
<gene>
    <name evidence="17" type="ORF">B0F90DRAFT_1665390</name>
</gene>
<keyword evidence="17" id="KW-0378">Hydrolase</keyword>
<evidence type="ECO:0000256" key="12">
    <source>
        <dbReference type="ARBA" id="ARBA00024056"/>
    </source>
</evidence>
<reference evidence="17" key="1">
    <citation type="journal article" date="2022" name="New Phytol.">
        <title>Evolutionary transition to the ectomycorrhizal habit in the genomes of a hyperdiverse lineage of mushroom-forming fungi.</title>
        <authorList>
            <person name="Looney B."/>
            <person name="Miyauchi S."/>
            <person name="Morin E."/>
            <person name="Drula E."/>
            <person name="Courty P.E."/>
            <person name="Kohler A."/>
            <person name="Kuo A."/>
            <person name="LaButti K."/>
            <person name="Pangilinan J."/>
            <person name="Lipzen A."/>
            <person name="Riley R."/>
            <person name="Andreopoulos W."/>
            <person name="He G."/>
            <person name="Johnson J."/>
            <person name="Nolan M."/>
            <person name="Tritt A."/>
            <person name="Barry K.W."/>
            <person name="Grigoriev I.V."/>
            <person name="Nagy L.G."/>
            <person name="Hibbett D."/>
            <person name="Henrissat B."/>
            <person name="Matheny P.B."/>
            <person name="Labbe J."/>
            <person name="Martin F.M."/>
        </authorList>
    </citation>
    <scope>NUCLEOTIDE SEQUENCE</scope>
    <source>
        <strain evidence="17">BPL690</strain>
    </source>
</reference>
<keyword evidence="9" id="KW-0449">Lipoprotein</keyword>
<evidence type="ECO:0000256" key="2">
    <source>
        <dbReference type="ARBA" id="ARBA00004609"/>
    </source>
</evidence>
<keyword evidence="15" id="KW-0732">Signal</keyword>
<dbReference type="Proteomes" id="UP001203297">
    <property type="component" value="Unassembled WGS sequence"/>
</dbReference>